<dbReference type="InterPro" id="IPR037522">
    <property type="entry name" value="HD_GYP_dom"/>
</dbReference>
<name>A0ABW8PV98_9GAMM</name>
<dbReference type="PANTHER" id="PTHR45228:SF1">
    <property type="entry name" value="CYCLIC DI-GMP PHOSPHODIESTERASE TM_0186"/>
    <property type="match status" value="1"/>
</dbReference>
<dbReference type="Pfam" id="PF07238">
    <property type="entry name" value="PilZ"/>
    <property type="match status" value="1"/>
</dbReference>
<dbReference type="PANTHER" id="PTHR45228">
    <property type="entry name" value="CYCLIC DI-GMP PHOSPHODIESTERASE TM_0186-RELATED"/>
    <property type="match status" value="1"/>
</dbReference>
<comment type="caution">
    <text evidence="3">The sequence shown here is derived from an EMBL/GenBank/DDBJ whole genome shotgun (WGS) entry which is preliminary data.</text>
</comment>
<organism evidence="3 4">
    <name type="scientific">Marinospirillum alkalitolerans</name>
    <dbReference type="NCBI Taxonomy" id="3123374"/>
    <lineage>
        <taxon>Bacteria</taxon>
        <taxon>Pseudomonadati</taxon>
        <taxon>Pseudomonadota</taxon>
        <taxon>Gammaproteobacteria</taxon>
        <taxon>Oceanospirillales</taxon>
        <taxon>Oceanospirillaceae</taxon>
        <taxon>Marinospirillum</taxon>
    </lineage>
</organism>
<feature type="region of interest" description="Disordered" evidence="1">
    <location>
        <begin position="243"/>
        <end position="272"/>
    </location>
</feature>
<dbReference type="SUPFAM" id="SSF141371">
    <property type="entry name" value="PilZ domain-like"/>
    <property type="match status" value="1"/>
</dbReference>
<gene>
    <name evidence="3" type="ORF">V6U78_04035</name>
</gene>
<proteinExistence type="predicted"/>
<dbReference type="InterPro" id="IPR009875">
    <property type="entry name" value="PilZ_domain"/>
</dbReference>
<dbReference type="InterPro" id="IPR052020">
    <property type="entry name" value="Cyclic_di-GMP/3'3'-cGAMP_PDE"/>
</dbReference>
<feature type="domain" description="HD-GYP" evidence="2">
    <location>
        <begin position="322"/>
        <end position="517"/>
    </location>
</feature>
<dbReference type="Pfam" id="PF13487">
    <property type="entry name" value="HD_5"/>
    <property type="match status" value="1"/>
</dbReference>
<keyword evidence="4" id="KW-1185">Reference proteome</keyword>
<dbReference type="SUPFAM" id="SSF109604">
    <property type="entry name" value="HD-domain/PDEase-like"/>
    <property type="match status" value="1"/>
</dbReference>
<evidence type="ECO:0000313" key="3">
    <source>
        <dbReference type="EMBL" id="MFK7160202.1"/>
    </source>
</evidence>
<evidence type="ECO:0000259" key="2">
    <source>
        <dbReference type="PROSITE" id="PS51832"/>
    </source>
</evidence>
<reference evidence="3 4" key="1">
    <citation type="submission" date="2024-02" db="EMBL/GenBank/DDBJ databases">
        <title>Marinospirillum sp. MEB 164 isolated from Lonar lake sediment.</title>
        <authorList>
            <person name="Joshi A."/>
            <person name="Thite S."/>
        </authorList>
    </citation>
    <scope>NUCLEOTIDE SEQUENCE [LARGE SCALE GENOMIC DNA]</scope>
    <source>
        <strain evidence="3 4">MEB164</strain>
    </source>
</reference>
<dbReference type="CDD" id="cd00077">
    <property type="entry name" value="HDc"/>
    <property type="match status" value="1"/>
</dbReference>
<dbReference type="Gene3D" id="2.40.10.220">
    <property type="entry name" value="predicted glycosyltransferase like domains"/>
    <property type="match status" value="1"/>
</dbReference>
<dbReference type="InterPro" id="IPR003607">
    <property type="entry name" value="HD/PDEase_dom"/>
</dbReference>
<dbReference type="PROSITE" id="PS51832">
    <property type="entry name" value="HD_GYP"/>
    <property type="match status" value="1"/>
</dbReference>
<accession>A0ABW8PV98</accession>
<dbReference type="EMBL" id="JBANFI010000002">
    <property type="protein sequence ID" value="MFK7160202.1"/>
    <property type="molecule type" value="Genomic_DNA"/>
</dbReference>
<sequence length="572" mass="64944">MATLPASQEQLTGQKLRLAIDEGIQHQLIRLQPMEKDDLPNGDQTWKVDRVLLVRETQRLKLTLSANEADLAFLAKHHLFRVYVKFRNLLHHSEPLEVERIQPGTKNLTLELPLPQQLTQVFHREFFRVYVAGHLNIEAEVQTSIGSLRGQLADLSASGCRIQLPPQMALHLLRPLDPLFRVRLIFPSQKDIHTPFEMTYLRPDDQFEHALLGCHFLHADQDEERRFFRLTLDVERELAKVTRQDQNHKRSSSLFLAPSKSSHHRPVKATSKPLPSLIQPEQRKKIQRMADLLACQAFLIALQENLNAKMMQQLASSLLQELEKDEQGFIFALNQPHPKIHPTILHSLRVAARSFPLMMKIGVSHRIELAVMASLLVHDLGKLFVSRHPCFNPLKLSPEHLRSMKRQHIAVLRSTASMKWIPQRIGESIIVNSNERLDGSGYPRGLAGEKLDSLARTVGLVKVLDCLVSGLNDPAVTWRDAYRWVGQHKEWFDTGLLKRFMQHYGLRPLGAYIEFGDGKVASVNRVDTQGIATSVILIEGNDPGSEVKLTPELVEQWGGIKAEVLAPPVEEA</sequence>
<dbReference type="RefSeq" id="WP_405337450.1">
    <property type="nucleotide sequence ID" value="NZ_JBANFI010000002.1"/>
</dbReference>
<evidence type="ECO:0000313" key="4">
    <source>
        <dbReference type="Proteomes" id="UP001621714"/>
    </source>
</evidence>
<protein>
    <submittedName>
        <fullName evidence="3">PilZ domain-containing protein</fullName>
    </submittedName>
</protein>
<dbReference type="Proteomes" id="UP001621714">
    <property type="component" value="Unassembled WGS sequence"/>
</dbReference>
<evidence type="ECO:0000256" key="1">
    <source>
        <dbReference type="SAM" id="MobiDB-lite"/>
    </source>
</evidence>
<dbReference type="Gene3D" id="1.10.3210.10">
    <property type="entry name" value="Hypothetical protein af1432"/>
    <property type="match status" value="1"/>
</dbReference>